<name>A0A8J4DVA2_9ACTN</name>
<dbReference type="AlphaFoldDB" id="A0A8J4DVA2"/>
<dbReference type="SUPFAM" id="SSF55961">
    <property type="entry name" value="Bet v1-like"/>
    <property type="match status" value="1"/>
</dbReference>
<accession>A0A8J4DVA2</accession>
<organism evidence="1 2">
    <name type="scientific">Virgisporangium aliadipatigenens</name>
    <dbReference type="NCBI Taxonomy" id="741659"/>
    <lineage>
        <taxon>Bacteria</taxon>
        <taxon>Bacillati</taxon>
        <taxon>Actinomycetota</taxon>
        <taxon>Actinomycetes</taxon>
        <taxon>Micromonosporales</taxon>
        <taxon>Micromonosporaceae</taxon>
        <taxon>Virgisporangium</taxon>
    </lineage>
</organism>
<dbReference type="Proteomes" id="UP000619260">
    <property type="component" value="Unassembled WGS sequence"/>
</dbReference>
<reference evidence="1" key="1">
    <citation type="submission" date="2021-01" db="EMBL/GenBank/DDBJ databases">
        <title>Whole genome shotgun sequence of Virgisporangium aliadipatigenens NBRC 105644.</title>
        <authorList>
            <person name="Komaki H."/>
            <person name="Tamura T."/>
        </authorList>
    </citation>
    <scope>NUCLEOTIDE SEQUENCE</scope>
    <source>
        <strain evidence="1">NBRC 105644</strain>
    </source>
</reference>
<comment type="caution">
    <text evidence="1">The sequence shown here is derived from an EMBL/GenBank/DDBJ whole genome shotgun (WGS) entry which is preliminary data.</text>
</comment>
<keyword evidence="2" id="KW-1185">Reference proteome</keyword>
<evidence type="ECO:0000313" key="2">
    <source>
        <dbReference type="Proteomes" id="UP000619260"/>
    </source>
</evidence>
<dbReference type="Gene3D" id="3.30.530.20">
    <property type="match status" value="1"/>
</dbReference>
<dbReference type="Pfam" id="PF10604">
    <property type="entry name" value="Polyketide_cyc2"/>
    <property type="match status" value="1"/>
</dbReference>
<proteinExistence type="predicted"/>
<dbReference type="CDD" id="cd07812">
    <property type="entry name" value="SRPBCC"/>
    <property type="match status" value="1"/>
</dbReference>
<evidence type="ECO:0000313" key="1">
    <source>
        <dbReference type="EMBL" id="GIJ51236.1"/>
    </source>
</evidence>
<gene>
    <name evidence="1" type="ORF">Val02_81220</name>
</gene>
<dbReference type="EMBL" id="BOPF01000045">
    <property type="protein sequence ID" value="GIJ51236.1"/>
    <property type="molecule type" value="Genomic_DNA"/>
</dbReference>
<dbReference type="InterPro" id="IPR023393">
    <property type="entry name" value="START-like_dom_sf"/>
</dbReference>
<protein>
    <submittedName>
        <fullName evidence="1">Polyketide cyclase</fullName>
    </submittedName>
</protein>
<sequence>MNADPQQVWAVLSNGWSYSDWVVGTVHIRDVAPDWPAVGTRIHHKAGPWPFSLKDSSTVLSCEPGRDLLLKVRLWPLGAGTVRITLQEVGPRATRVTMVEEFTDGPMLGVRNALGDTLLHYRNREALRRLEDLAVGHTSDASTPVAVRSGRS</sequence>
<dbReference type="InterPro" id="IPR019587">
    <property type="entry name" value="Polyketide_cyclase/dehydratase"/>
</dbReference>